<evidence type="ECO:0000256" key="1">
    <source>
        <dbReference type="SAM" id="MobiDB-lite"/>
    </source>
</evidence>
<protein>
    <recommendedName>
        <fullName evidence="4">DUF2992 family protein</fullName>
    </recommendedName>
</protein>
<dbReference type="RefSeq" id="WP_015540087.1">
    <property type="nucleotide sequence ID" value="NC_021021.1"/>
</dbReference>
<gene>
    <name evidence="2" type="ORF">GPA_26910</name>
</gene>
<name>D6EAJ6_9ACTN</name>
<reference evidence="2 3" key="2">
    <citation type="submission" date="2010-03" db="EMBL/GenBank/DDBJ databases">
        <authorList>
            <person name="Pajon A."/>
        </authorList>
    </citation>
    <scope>NUCLEOTIDE SEQUENCE [LARGE SCALE GENOMIC DNA]</scope>
    <source>
        <strain evidence="3">7-10-1-b</strain>
    </source>
</reference>
<evidence type="ECO:0000313" key="3">
    <source>
        <dbReference type="Proteomes" id="UP000008805"/>
    </source>
</evidence>
<evidence type="ECO:0008006" key="4">
    <source>
        <dbReference type="Google" id="ProtNLM"/>
    </source>
</evidence>
<sequence>MRREGPSITFTVYFDGQFWVGTVERVEEGGLSAARVVFGAEPSEEEILKFILERWDTLRFSPEVEAERRREPGNPKRRQREAAKAAAKAAPSTKAQQAIAEMREQGKAAARKKSAAERRETASRKRALRSEKRKEKHRGH</sequence>
<dbReference type="Proteomes" id="UP000008805">
    <property type="component" value="Chromosome"/>
</dbReference>
<dbReference type="InterPro" id="IPR016787">
    <property type="entry name" value="UCP021328"/>
</dbReference>
<dbReference type="HOGENOM" id="CLU_123192_1_0_11"/>
<organism evidence="2 3">
    <name type="scientific">Gordonibacter pamelaeae 7-10-1-b</name>
    <dbReference type="NCBI Taxonomy" id="657308"/>
    <lineage>
        <taxon>Bacteria</taxon>
        <taxon>Bacillati</taxon>
        <taxon>Actinomycetota</taxon>
        <taxon>Coriobacteriia</taxon>
        <taxon>Eggerthellales</taxon>
        <taxon>Eggerthellaceae</taxon>
        <taxon>Gordonibacter</taxon>
    </lineage>
</organism>
<reference evidence="2 3" key="1">
    <citation type="submission" date="2010-03" db="EMBL/GenBank/DDBJ databases">
        <title>The genome sequence of Gordonibacter pamelaeae 7-10-1-bT.</title>
        <authorList>
            <consortium name="metaHIT consortium -- http://www.metahit.eu/"/>
            <person name="Pajon A."/>
            <person name="Turner K."/>
            <person name="Parkhill J."/>
            <person name="Timmis K."/>
            <person name="Oxley A."/>
            <person name="Wurdemann D."/>
        </authorList>
    </citation>
    <scope>NUCLEOTIDE SEQUENCE [LARGE SCALE GENOMIC DNA]</scope>
    <source>
        <strain evidence="3">7-10-1-b</strain>
    </source>
</reference>
<dbReference type="PATRIC" id="fig|657308.3.peg.2167"/>
<dbReference type="BioCyc" id="GPAM657308:GPA_RS12525-MONOMER"/>
<feature type="region of interest" description="Disordered" evidence="1">
    <location>
        <begin position="62"/>
        <end position="140"/>
    </location>
</feature>
<feature type="compositionally biased region" description="Basic and acidic residues" evidence="1">
    <location>
        <begin position="114"/>
        <end position="133"/>
    </location>
</feature>
<keyword evidence="3" id="KW-1185">Reference proteome</keyword>
<evidence type="ECO:0000313" key="2">
    <source>
        <dbReference type="EMBL" id="CBL04743.1"/>
    </source>
</evidence>
<accession>D6EAJ6</accession>
<dbReference type="KEGG" id="gpa:GPA_26910"/>
<dbReference type="PIRSF" id="PIRSF021328">
    <property type="entry name" value="UCP021328"/>
    <property type="match status" value="1"/>
</dbReference>
<feature type="compositionally biased region" description="Basic and acidic residues" evidence="1">
    <location>
        <begin position="65"/>
        <end position="74"/>
    </location>
</feature>
<dbReference type="EMBL" id="FP929047">
    <property type="protein sequence ID" value="CBL04743.1"/>
    <property type="molecule type" value="Genomic_DNA"/>
</dbReference>
<feature type="compositionally biased region" description="Low complexity" evidence="1">
    <location>
        <begin position="84"/>
        <end position="98"/>
    </location>
</feature>
<dbReference type="AlphaFoldDB" id="D6EAJ6"/>
<proteinExistence type="predicted"/>
<dbReference type="Pfam" id="PF11208">
    <property type="entry name" value="DUF2992"/>
    <property type="match status" value="1"/>
</dbReference>